<reference evidence="4" key="3">
    <citation type="submission" date="2025-09" db="UniProtKB">
        <authorList>
            <consortium name="Ensembl"/>
        </authorList>
    </citation>
    <scope>IDENTIFICATION</scope>
</reference>
<feature type="region of interest" description="Disordered" evidence="2">
    <location>
        <begin position="688"/>
        <end position="707"/>
    </location>
</feature>
<feature type="compositionally biased region" description="Low complexity" evidence="2">
    <location>
        <begin position="1296"/>
        <end position="1321"/>
    </location>
</feature>
<dbReference type="GO" id="GO:0017070">
    <property type="term" value="F:U6 snRNA binding"/>
    <property type="evidence" value="ECO:0007669"/>
    <property type="project" value="TreeGrafter"/>
</dbReference>
<feature type="compositionally biased region" description="Polar residues" evidence="2">
    <location>
        <begin position="1117"/>
        <end position="1126"/>
    </location>
</feature>
<protein>
    <recommendedName>
        <fullName evidence="3">CRIC domain-containing protein</fullName>
    </recommendedName>
</protein>
<evidence type="ECO:0000313" key="5">
    <source>
        <dbReference type="Proteomes" id="UP000694520"/>
    </source>
</evidence>
<dbReference type="Proteomes" id="UP000694520">
    <property type="component" value="Chromosome X"/>
</dbReference>
<evidence type="ECO:0000256" key="2">
    <source>
        <dbReference type="SAM" id="MobiDB-lite"/>
    </source>
</evidence>
<organism evidence="4 5">
    <name type="scientific">Bos mutus grunniens</name>
    <name type="common">Wild yak</name>
    <name type="synonym">Bos grunniens</name>
    <dbReference type="NCBI Taxonomy" id="30521"/>
    <lineage>
        <taxon>Eukaryota</taxon>
        <taxon>Metazoa</taxon>
        <taxon>Chordata</taxon>
        <taxon>Craniata</taxon>
        <taxon>Vertebrata</taxon>
        <taxon>Euteleostomi</taxon>
        <taxon>Mammalia</taxon>
        <taxon>Eutheria</taxon>
        <taxon>Laurasiatheria</taxon>
        <taxon>Artiodactyla</taxon>
        <taxon>Ruminantia</taxon>
        <taxon>Pecora</taxon>
        <taxon>Bovidae</taxon>
        <taxon>Bovinae</taxon>
        <taxon>Bos</taxon>
    </lineage>
</organism>
<feature type="compositionally biased region" description="Basic and acidic residues" evidence="2">
    <location>
        <begin position="291"/>
        <end position="306"/>
    </location>
</feature>
<dbReference type="Pfam" id="PF10534">
    <property type="entry name" value="CRIC_ras_sig"/>
    <property type="match status" value="1"/>
</dbReference>
<dbReference type="GO" id="GO:0071006">
    <property type="term" value="C:U2-type catalytic step 1 spliceosome"/>
    <property type="evidence" value="ECO:0007669"/>
    <property type="project" value="TreeGrafter"/>
</dbReference>
<feature type="region of interest" description="Disordered" evidence="2">
    <location>
        <begin position="931"/>
        <end position="950"/>
    </location>
</feature>
<dbReference type="InterPro" id="IPR039171">
    <property type="entry name" value="Cwc2/Slt11"/>
</dbReference>
<reference evidence="4" key="2">
    <citation type="submission" date="2025-08" db="UniProtKB">
        <authorList>
            <consortium name="Ensembl"/>
        </authorList>
    </citation>
    <scope>IDENTIFICATION</scope>
</reference>
<feature type="compositionally biased region" description="Acidic residues" evidence="2">
    <location>
        <begin position="1074"/>
        <end position="1092"/>
    </location>
</feature>
<sequence length="1652" mass="185530">MQGEDQNDKEMPTRFRRRSEHLEHAVDRVLVMISERRRARSLHGTYEQPPDNILTAAVEVINMVKMILNILESPPFDCMSEFSSLKNHLIKHITLLKHFSEQSDLSHEMESDMIDVCKGVTKIYHYIIALPPDLTELETQIAEVITPEKKSCNVQVPIALEPETVSFSMEHGPDYVSPTQHLSVPITATNSPIERIFHLQDVPLPNETVSNRFGYFSLESLCTQSNEGAVVMPHDEGTTSETEVSDTKVSDNSTSYFDYKNLQDLTIIESDAPLLTSGSESCVIDSDSDRGIGMDSDLEQHSKDSDSVTWGMDSDSENCPMDPDSQKHLLEAEKFHIASNLEQHLIGVEQCQLEFGPLKRCMNPDSEKSLADSDSEKYVMASYNERPRIDSDSKKYPIASASVKHVLKAEKCQMASDSIKCFMESEKRLMETEQHWLISASERYVVDSYIERDAVDSGSASGIYLMEEGKHQEKIRSERHIMHSNFEPCRMDSDSTRYELTSASVKCLMNANTFQLSTETERYYVDSWSVRHTMDLDSESLDMSSDSVNPIMKAEDCQRASELERFWMDLRYEYERYLPGSERQQLNFDCGRCWDSSIKYQHRSSRLQGSSGRCQDDLQKHWDKFVKHQIDSDSEKHRTDFENERYQNEFENGRHIHIMEVEQSLLHSEHERLQMNEKREKYFIKSDSEKEHKIVSDNERHDLDSEDEARRLGARKKANRPQGFWRPIFLSPPHSQRRETEEQHSVQQIDNKAVSRIQLVRYPSDDKIVRFKETSPTLSDKQDSQLKLMEKRSHNLFSNPNTFMNNKHHRNASHKISVCKSCYTDYRYLQRFQSSRSQMSPVHFLNPQGYISEFLVPLCHPTSMSLWFAVCPKTHRNNTYTLDTGAVLCSKCFVQINNFSFHKCLINFDDDSDPDCPLHLQVPLDSKYSLSSRSIRHHKSSQNSPLSRSLDPEHSVGIRCPFHQEDYKYSLGSTSFLHCESCSAFQNLMGSTVTHTFPMNPQNNMSHHSTPGPGNVINTSNAAGLESEGKFKLTAKFENEANPDDETKLVITGNLKDKAKHKPLLKDEAKHEDETDSEDEKEPEDETDPEDESNTKDRKDPKDKSDPDNTDPKDSNAENNADTSNESDPSGDADSTSGADSNSDADSNGGSESSSEPDSNIDSATKNDANSKCNTDFEEDKHTNNSQNVFVPDIDVYQECTADSNNDSNPNYTSGLQNGAGPDCTSGSCKGAGFSIDSSSIIGLNNGLGPKNAPSPNINESDLQNNGSGPQNIRLHPFSPGLSSSVSGPNINGLRPNNSPVLNNNNPGLNNNSPSPNNNSSDLEKNPNSSYNARLSNATSHNIAFSPNKDANSIYETKSISAAGHNYVAISNCGSNLEYVPGFTHAVGSNFVDNPNCRARNSYAASPSSTSSTVNVTDTSYSTSCTGAISPTYTNCASDTNHEPRFTHIISSNFVINPNYHIINTHHHSSTSNANNLSETKLKINSSSAIPNIVYSNSSIFVAGTNCISTPEKLTTSKLNPPKLGRSYTIFDDYRFGPCFKDYPGPMDSVSFKHATEFKDVLDAKESGFLKDFSEVQNPTVIKELASLNFHSNLNIPLPSFDIIVEAEPLNVVKFAMPSDAMNQFLKWKTCFLGIFSLRYSKIISYPKILPT</sequence>
<evidence type="ECO:0000259" key="3">
    <source>
        <dbReference type="Pfam" id="PF10534"/>
    </source>
</evidence>
<proteinExistence type="predicted"/>
<keyword evidence="5" id="KW-1185">Reference proteome</keyword>
<feature type="compositionally biased region" description="Polar residues" evidence="2">
    <location>
        <begin position="1281"/>
        <end position="1290"/>
    </location>
</feature>
<feature type="region of interest" description="Disordered" evidence="2">
    <location>
        <begin position="1247"/>
        <end position="1334"/>
    </location>
</feature>
<feature type="compositionally biased region" description="Low complexity" evidence="2">
    <location>
        <begin position="1127"/>
        <end position="1164"/>
    </location>
</feature>
<keyword evidence="1" id="KW-0694">RNA-binding</keyword>
<accession>A0A8B9YQI0</accession>
<feature type="region of interest" description="Disordered" evidence="2">
    <location>
        <begin position="1060"/>
        <end position="1190"/>
    </location>
</feature>
<dbReference type="GO" id="GO:0071007">
    <property type="term" value="C:U2-type catalytic step 2 spliceosome"/>
    <property type="evidence" value="ECO:0007669"/>
    <property type="project" value="TreeGrafter"/>
</dbReference>
<name>A0A8B9YQI0_BOSMU</name>
<dbReference type="InterPro" id="IPR017874">
    <property type="entry name" value="CRIC_domain"/>
</dbReference>
<feature type="compositionally biased region" description="Polar residues" evidence="2">
    <location>
        <begin position="1254"/>
        <end position="1271"/>
    </location>
</feature>
<feature type="compositionally biased region" description="Basic and acidic residues" evidence="2">
    <location>
        <begin position="1093"/>
        <end position="1116"/>
    </location>
</feature>
<feature type="region of interest" description="Disordered" evidence="2">
    <location>
        <begin position="291"/>
        <end position="314"/>
    </location>
</feature>
<evidence type="ECO:0000313" key="4">
    <source>
        <dbReference type="Ensembl" id="ENSBGRP00000040353.1"/>
    </source>
</evidence>
<evidence type="ECO:0000256" key="1">
    <source>
        <dbReference type="ARBA" id="ARBA00022884"/>
    </source>
</evidence>
<feature type="region of interest" description="Disordered" evidence="2">
    <location>
        <begin position="1001"/>
        <end position="1021"/>
    </location>
</feature>
<dbReference type="GO" id="GO:0036002">
    <property type="term" value="F:pre-mRNA binding"/>
    <property type="evidence" value="ECO:0007669"/>
    <property type="project" value="TreeGrafter"/>
</dbReference>
<reference evidence="4" key="1">
    <citation type="submission" date="2019-05" db="EMBL/GenBank/DDBJ databases">
        <authorList>
            <person name="Zhang S."/>
            <person name="Liu J."/>
        </authorList>
    </citation>
    <scope>NUCLEOTIDE SEQUENCE [LARGE SCALE GENOMIC DNA]</scope>
</reference>
<dbReference type="PANTHER" id="PTHR14089:SF19">
    <property type="entry name" value="TESTIS EXPRESSED GENE 16"/>
    <property type="match status" value="1"/>
</dbReference>
<feature type="region of interest" description="Disordered" evidence="2">
    <location>
        <begin position="723"/>
        <end position="750"/>
    </location>
</feature>
<feature type="compositionally biased region" description="Basic and acidic residues" evidence="2">
    <location>
        <begin position="1064"/>
        <end position="1073"/>
    </location>
</feature>
<dbReference type="Ensembl" id="ENSBGRT00000046785.1">
    <property type="protein sequence ID" value="ENSBGRP00000040353.1"/>
    <property type="gene ID" value="ENSBGRG00000025313.1"/>
</dbReference>
<dbReference type="GeneTree" id="ENSGT00390000002792"/>
<dbReference type="PANTHER" id="PTHR14089">
    <property type="entry name" value="PRE-MRNA-SPLICING FACTOR RBM22"/>
    <property type="match status" value="1"/>
</dbReference>
<feature type="domain" description="CRIC" evidence="3">
    <location>
        <begin position="17"/>
        <end position="97"/>
    </location>
</feature>
<dbReference type="GO" id="GO:0000974">
    <property type="term" value="C:Prp19 complex"/>
    <property type="evidence" value="ECO:0007669"/>
    <property type="project" value="TreeGrafter"/>
</dbReference>